<evidence type="ECO:0000256" key="7">
    <source>
        <dbReference type="SAM" id="MobiDB-lite"/>
    </source>
</evidence>
<dbReference type="Gene3D" id="3.40.50.1010">
    <property type="entry name" value="5'-nuclease"/>
    <property type="match status" value="1"/>
</dbReference>
<protein>
    <submittedName>
        <fullName evidence="9">PIN domain-containing protein</fullName>
    </submittedName>
</protein>
<reference evidence="9" key="2">
    <citation type="submission" date="2021-05" db="EMBL/GenBank/DDBJ databases">
        <title>Protein family content uncovers lineage relationships and bacterial pathway maintenance mechanisms in DPANN archaea.</title>
        <authorList>
            <person name="Castelle C.J."/>
            <person name="Meheust R."/>
            <person name="Jaffe A.L."/>
            <person name="Seitz K."/>
            <person name="Gong X."/>
            <person name="Baker B.J."/>
            <person name="Banfield J.F."/>
        </authorList>
    </citation>
    <scope>NUCLEOTIDE SEQUENCE</scope>
    <source>
        <strain evidence="9">RIFCSPLOWO2_01_FULL_58_19</strain>
    </source>
</reference>
<dbReference type="GO" id="GO:0016787">
    <property type="term" value="F:hydrolase activity"/>
    <property type="evidence" value="ECO:0007669"/>
    <property type="project" value="UniProtKB-KW"/>
</dbReference>
<sequence>MILDTTYVIDLIRGEKGAVTKAEELKKKGEPLLTTAVTVFEVVQSLHRARKEEKQRVQELFSSLPALPLDAQAANEAGEIQQGLWQSGQPIEPQDCMIAAIALQAREILLTRNAKRIFDCHISPPNVLLTIWETSGFPVQPRPAPSAATTRSTSSPNTTNSRWRWPLSWRPWRLQGLGGNTSEKPYKLLGG</sequence>
<evidence type="ECO:0000256" key="6">
    <source>
        <dbReference type="ARBA" id="ARBA00038093"/>
    </source>
</evidence>
<feature type="region of interest" description="Disordered" evidence="7">
    <location>
        <begin position="139"/>
        <end position="162"/>
    </location>
</feature>
<evidence type="ECO:0000313" key="9">
    <source>
        <dbReference type="EMBL" id="MBS3063762.1"/>
    </source>
</evidence>
<name>A0A8T4LCT6_9ARCH</name>
<dbReference type="Pfam" id="PF01850">
    <property type="entry name" value="PIN"/>
    <property type="match status" value="1"/>
</dbReference>
<keyword evidence="3" id="KW-0479">Metal-binding</keyword>
<dbReference type="EMBL" id="JAGVWE010000007">
    <property type="protein sequence ID" value="MBS3063762.1"/>
    <property type="molecule type" value="Genomic_DNA"/>
</dbReference>
<dbReference type="PANTHER" id="PTHR33653:SF1">
    <property type="entry name" value="RIBONUCLEASE VAPC2"/>
    <property type="match status" value="1"/>
</dbReference>
<dbReference type="InterPro" id="IPR002716">
    <property type="entry name" value="PIN_dom"/>
</dbReference>
<dbReference type="GO" id="GO:0004518">
    <property type="term" value="F:nuclease activity"/>
    <property type="evidence" value="ECO:0007669"/>
    <property type="project" value="UniProtKB-KW"/>
</dbReference>
<evidence type="ECO:0000256" key="2">
    <source>
        <dbReference type="ARBA" id="ARBA00022722"/>
    </source>
</evidence>
<keyword evidence="4" id="KW-0378">Hydrolase</keyword>
<dbReference type="GO" id="GO:0046872">
    <property type="term" value="F:metal ion binding"/>
    <property type="evidence" value="ECO:0007669"/>
    <property type="project" value="UniProtKB-KW"/>
</dbReference>
<dbReference type="SUPFAM" id="SSF88723">
    <property type="entry name" value="PIN domain-like"/>
    <property type="match status" value="1"/>
</dbReference>
<dbReference type="AlphaFoldDB" id="A0A8T4LCT6"/>
<keyword evidence="2" id="KW-0540">Nuclease</keyword>
<reference evidence="9" key="1">
    <citation type="submission" date="2021-03" db="EMBL/GenBank/DDBJ databases">
        <authorList>
            <person name="Jaffe A."/>
        </authorList>
    </citation>
    <scope>NUCLEOTIDE SEQUENCE</scope>
    <source>
        <strain evidence="9">RIFCSPLOWO2_01_FULL_58_19</strain>
    </source>
</reference>
<evidence type="ECO:0000259" key="8">
    <source>
        <dbReference type="Pfam" id="PF01850"/>
    </source>
</evidence>
<feature type="compositionally biased region" description="Low complexity" evidence="7">
    <location>
        <begin position="145"/>
        <end position="162"/>
    </location>
</feature>
<organism evidence="9 10">
    <name type="scientific">Candidatus Iainarchaeum sp</name>
    <dbReference type="NCBI Taxonomy" id="3101447"/>
    <lineage>
        <taxon>Archaea</taxon>
        <taxon>Candidatus Iainarchaeota</taxon>
        <taxon>Candidatus Iainarchaeia</taxon>
        <taxon>Candidatus Iainarchaeales</taxon>
        <taxon>Candidatus Iainarchaeaceae</taxon>
        <taxon>Candidatus Iainarchaeum</taxon>
    </lineage>
</organism>
<keyword evidence="5" id="KW-0460">Magnesium</keyword>
<comment type="cofactor">
    <cofactor evidence="1">
        <name>Mg(2+)</name>
        <dbReference type="ChEBI" id="CHEBI:18420"/>
    </cofactor>
</comment>
<proteinExistence type="inferred from homology"/>
<evidence type="ECO:0000313" key="10">
    <source>
        <dbReference type="Proteomes" id="UP000678237"/>
    </source>
</evidence>
<comment type="caution">
    <text evidence="9">The sequence shown here is derived from an EMBL/GenBank/DDBJ whole genome shotgun (WGS) entry which is preliminary data.</text>
</comment>
<evidence type="ECO:0000256" key="3">
    <source>
        <dbReference type="ARBA" id="ARBA00022723"/>
    </source>
</evidence>
<accession>A0A8T4LCT6</accession>
<feature type="domain" description="PIN" evidence="8">
    <location>
        <begin position="1"/>
        <end position="114"/>
    </location>
</feature>
<gene>
    <name evidence="9" type="ORF">J4203_07925</name>
</gene>
<comment type="similarity">
    <text evidence="6">Belongs to the PINc/VapC protein family.</text>
</comment>
<dbReference type="InterPro" id="IPR029060">
    <property type="entry name" value="PIN-like_dom_sf"/>
</dbReference>
<evidence type="ECO:0000256" key="5">
    <source>
        <dbReference type="ARBA" id="ARBA00022842"/>
    </source>
</evidence>
<dbReference type="PANTHER" id="PTHR33653">
    <property type="entry name" value="RIBONUCLEASE VAPC2"/>
    <property type="match status" value="1"/>
</dbReference>
<evidence type="ECO:0000256" key="1">
    <source>
        <dbReference type="ARBA" id="ARBA00001946"/>
    </source>
</evidence>
<evidence type="ECO:0000256" key="4">
    <source>
        <dbReference type="ARBA" id="ARBA00022801"/>
    </source>
</evidence>
<dbReference type="Proteomes" id="UP000678237">
    <property type="component" value="Unassembled WGS sequence"/>
</dbReference>
<dbReference type="InterPro" id="IPR050556">
    <property type="entry name" value="Type_II_TA_system_RNase"/>
</dbReference>